<keyword evidence="2" id="KW-1185">Reference proteome</keyword>
<dbReference type="EMBL" id="BMAV01017136">
    <property type="protein sequence ID" value="GFY68590.1"/>
    <property type="molecule type" value="Genomic_DNA"/>
</dbReference>
<protein>
    <submittedName>
        <fullName evidence="1">Uncharacterized protein</fullName>
    </submittedName>
</protein>
<evidence type="ECO:0000313" key="1">
    <source>
        <dbReference type="EMBL" id="GFY68590.1"/>
    </source>
</evidence>
<reference evidence="1" key="1">
    <citation type="submission" date="2020-08" db="EMBL/GenBank/DDBJ databases">
        <title>Multicomponent nature underlies the extraordinary mechanical properties of spider dragline silk.</title>
        <authorList>
            <person name="Kono N."/>
            <person name="Nakamura H."/>
            <person name="Mori M."/>
            <person name="Yoshida Y."/>
            <person name="Ohtoshi R."/>
            <person name="Malay A.D."/>
            <person name="Moran D.A.P."/>
            <person name="Tomita M."/>
            <person name="Numata K."/>
            <person name="Arakawa K."/>
        </authorList>
    </citation>
    <scope>NUCLEOTIDE SEQUENCE</scope>
</reference>
<organism evidence="1 2">
    <name type="scientific">Trichonephila inaurata madagascariensis</name>
    <dbReference type="NCBI Taxonomy" id="2747483"/>
    <lineage>
        <taxon>Eukaryota</taxon>
        <taxon>Metazoa</taxon>
        <taxon>Ecdysozoa</taxon>
        <taxon>Arthropoda</taxon>
        <taxon>Chelicerata</taxon>
        <taxon>Arachnida</taxon>
        <taxon>Araneae</taxon>
        <taxon>Araneomorphae</taxon>
        <taxon>Entelegynae</taxon>
        <taxon>Araneoidea</taxon>
        <taxon>Nephilidae</taxon>
        <taxon>Trichonephila</taxon>
        <taxon>Trichonephila inaurata</taxon>
    </lineage>
</organism>
<name>A0A8X6Y9G2_9ARAC</name>
<comment type="caution">
    <text evidence="1">The sequence shown here is derived from an EMBL/GenBank/DDBJ whole genome shotgun (WGS) entry which is preliminary data.</text>
</comment>
<accession>A0A8X6Y9G2</accession>
<gene>
    <name evidence="1" type="ORF">TNIN_263771</name>
</gene>
<evidence type="ECO:0000313" key="2">
    <source>
        <dbReference type="Proteomes" id="UP000886998"/>
    </source>
</evidence>
<dbReference type="AlphaFoldDB" id="A0A8X6Y9G2"/>
<proteinExistence type="predicted"/>
<dbReference type="Proteomes" id="UP000886998">
    <property type="component" value="Unassembled WGS sequence"/>
</dbReference>
<sequence>MLRYLNRENQKRKLCKNSPNIMNYDVFKYFNCMALCSQTKRYYSLQGKFAVWKNSFEYPGRRSLITRWLGVSMTSAEFHNVCRLAVGNG</sequence>